<evidence type="ECO:0000256" key="2">
    <source>
        <dbReference type="ARBA" id="ARBA00011534"/>
    </source>
</evidence>
<dbReference type="PROSITE" id="PS00109">
    <property type="entry name" value="PROTEIN_KINASE_TYR"/>
    <property type="match status" value="1"/>
</dbReference>
<organism evidence="11 12">
    <name type="scientific">Patellaria atrata CBS 101060</name>
    <dbReference type="NCBI Taxonomy" id="1346257"/>
    <lineage>
        <taxon>Eukaryota</taxon>
        <taxon>Fungi</taxon>
        <taxon>Dikarya</taxon>
        <taxon>Ascomycota</taxon>
        <taxon>Pezizomycotina</taxon>
        <taxon>Dothideomycetes</taxon>
        <taxon>Dothideomycetes incertae sedis</taxon>
        <taxon>Patellariales</taxon>
        <taxon>Patellariaceae</taxon>
        <taxon>Patellaria</taxon>
    </lineage>
</organism>
<reference evidence="11" key="1">
    <citation type="journal article" date="2020" name="Stud. Mycol.">
        <title>101 Dothideomycetes genomes: a test case for predicting lifestyles and emergence of pathogens.</title>
        <authorList>
            <person name="Haridas S."/>
            <person name="Albert R."/>
            <person name="Binder M."/>
            <person name="Bloem J."/>
            <person name="Labutti K."/>
            <person name="Salamov A."/>
            <person name="Andreopoulos B."/>
            <person name="Baker S."/>
            <person name="Barry K."/>
            <person name="Bills G."/>
            <person name="Bluhm B."/>
            <person name="Cannon C."/>
            <person name="Castanera R."/>
            <person name="Culley D."/>
            <person name="Daum C."/>
            <person name="Ezra D."/>
            <person name="Gonzalez J."/>
            <person name="Henrissat B."/>
            <person name="Kuo A."/>
            <person name="Liang C."/>
            <person name="Lipzen A."/>
            <person name="Lutzoni F."/>
            <person name="Magnuson J."/>
            <person name="Mondo S."/>
            <person name="Nolan M."/>
            <person name="Ohm R."/>
            <person name="Pangilinan J."/>
            <person name="Park H.-J."/>
            <person name="Ramirez L."/>
            <person name="Alfaro M."/>
            <person name="Sun H."/>
            <person name="Tritt A."/>
            <person name="Yoshinaga Y."/>
            <person name="Zwiers L.-H."/>
            <person name="Turgeon B."/>
            <person name="Goodwin S."/>
            <person name="Spatafora J."/>
            <person name="Crous P."/>
            <person name="Grigoriev I."/>
        </authorList>
    </citation>
    <scope>NUCLEOTIDE SEQUENCE</scope>
    <source>
        <strain evidence="11">CBS 101060</strain>
    </source>
</reference>
<sequence length="273" mass="31076">MESLPYHGSTSDFFRFDTGRIIKLPMKVWEGNPNHQELEEEMERAISFERKILEKLGSHSRIVPYLGAYDKGILLREASHGNVQTYLNSNLAVIDNSLRWKWSLQAVEAVVYIHSAGVIHSDLRPENFLVHATTELSLDLWLCDFGGARCDKLGLNVHHLPDDPFFDPRLPWVSTPAVDIFSLGSIIYTILTGHWPYREGLPPVTMEEKCSYESNVNKMFEAGVFPDVSRLRGGRVIKGCWDHQYQTAEEVLLAIKSEMAVLNCKSARRAEML</sequence>
<dbReference type="PANTHER" id="PTHR23257">
    <property type="entry name" value="SERINE-THREONINE PROTEIN KINASE"/>
    <property type="match status" value="1"/>
</dbReference>
<evidence type="ECO:0000256" key="7">
    <source>
        <dbReference type="ARBA" id="ARBA00033194"/>
    </source>
</evidence>
<comment type="caution">
    <text evidence="11">The sequence shown here is derived from an EMBL/GenBank/DDBJ whole genome shotgun (WGS) entry which is preliminary data.</text>
</comment>
<dbReference type="SUPFAM" id="SSF56112">
    <property type="entry name" value="Protein kinase-like (PK-like)"/>
    <property type="match status" value="1"/>
</dbReference>
<dbReference type="EMBL" id="MU006110">
    <property type="protein sequence ID" value="KAF2835319.1"/>
    <property type="molecule type" value="Genomic_DNA"/>
</dbReference>
<evidence type="ECO:0000256" key="4">
    <source>
        <dbReference type="ARBA" id="ARBA00013948"/>
    </source>
</evidence>
<dbReference type="InterPro" id="IPR000719">
    <property type="entry name" value="Prot_kinase_dom"/>
</dbReference>
<proteinExistence type="predicted"/>
<comment type="catalytic activity">
    <reaction evidence="8">
        <text>L-threonyl-[protein] + ATP = O-phospho-L-threonyl-[protein] + ADP + H(+)</text>
        <dbReference type="Rhea" id="RHEA:46608"/>
        <dbReference type="Rhea" id="RHEA-COMP:11060"/>
        <dbReference type="Rhea" id="RHEA-COMP:11605"/>
        <dbReference type="ChEBI" id="CHEBI:15378"/>
        <dbReference type="ChEBI" id="CHEBI:30013"/>
        <dbReference type="ChEBI" id="CHEBI:30616"/>
        <dbReference type="ChEBI" id="CHEBI:61977"/>
        <dbReference type="ChEBI" id="CHEBI:456216"/>
        <dbReference type="EC" id="2.7.11.1"/>
    </reaction>
</comment>
<protein>
    <recommendedName>
        <fullName evidence="5">EKC/KEOPS complex subunit BUD32</fullName>
        <ecNumber evidence="3">2.7.11.1</ecNumber>
    </recommendedName>
    <alternativeName>
        <fullName evidence="6 7">Atypical Serine/threonine protein kinase BUD32</fullName>
    </alternativeName>
    <alternativeName>
        <fullName evidence="4">EKC/KEOPS complex subunit bud32</fullName>
    </alternativeName>
</protein>
<keyword evidence="11" id="KW-0418">Kinase</keyword>
<name>A0A9P4VPC1_9PEZI</name>
<dbReference type="Proteomes" id="UP000799429">
    <property type="component" value="Unassembled WGS sequence"/>
</dbReference>
<comment type="catalytic activity">
    <reaction evidence="9">
        <text>L-seryl-[protein] + ATP = O-phospho-L-seryl-[protein] + ADP + H(+)</text>
        <dbReference type="Rhea" id="RHEA:17989"/>
        <dbReference type="Rhea" id="RHEA-COMP:9863"/>
        <dbReference type="Rhea" id="RHEA-COMP:11604"/>
        <dbReference type="ChEBI" id="CHEBI:15378"/>
        <dbReference type="ChEBI" id="CHEBI:29999"/>
        <dbReference type="ChEBI" id="CHEBI:30616"/>
        <dbReference type="ChEBI" id="CHEBI:83421"/>
        <dbReference type="ChEBI" id="CHEBI:456216"/>
        <dbReference type="EC" id="2.7.11.1"/>
    </reaction>
</comment>
<dbReference type="GO" id="GO:0005524">
    <property type="term" value="F:ATP binding"/>
    <property type="evidence" value="ECO:0007669"/>
    <property type="project" value="InterPro"/>
</dbReference>
<evidence type="ECO:0000313" key="11">
    <source>
        <dbReference type="EMBL" id="KAF2835319.1"/>
    </source>
</evidence>
<dbReference type="EC" id="2.7.11.1" evidence="3"/>
<evidence type="ECO:0000259" key="10">
    <source>
        <dbReference type="PROSITE" id="PS50011"/>
    </source>
</evidence>
<dbReference type="GO" id="GO:0004674">
    <property type="term" value="F:protein serine/threonine kinase activity"/>
    <property type="evidence" value="ECO:0007669"/>
    <property type="project" value="UniProtKB-EC"/>
</dbReference>
<comment type="subunit">
    <text evidence="2">Component of the EKC/KEOPS complex composed of at least BUD32, CGI121, GON7, KAE1 and PCC1; the whole complex dimerizes.</text>
</comment>
<dbReference type="PROSITE" id="PS50011">
    <property type="entry name" value="PROTEIN_KINASE_DOM"/>
    <property type="match status" value="1"/>
</dbReference>
<evidence type="ECO:0000313" key="12">
    <source>
        <dbReference type="Proteomes" id="UP000799429"/>
    </source>
</evidence>
<keyword evidence="11" id="KW-0808">Transferase</keyword>
<dbReference type="Pfam" id="PF00069">
    <property type="entry name" value="Pkinase"/>
    <property type="match status" value="1"/>
</dbReference>
<dbReference type="InterPro" id="IPR008266">
    <property type="entry name" value="Tyr_kinase_AS"/>
</dbReference>
<feature type="domain" description="Protein kinase" evidence="10">
    <location>
        <begin position="1"/>
        <end position="273"/>
    </location>
</feature>
<dbReference type="AlphaFoldDB" id="A0A9P4VPC1"/>
<dbReference type="CDD" id="cd00180">
    <property type="entry name" value="PKc"/>
    <property type="match status" value="1"/>
</dbReference>
<gene>
    <name evidence="11" type="ORF">M501DRAFT_989079</name>
</gene>
<evidence type="ECO:0000256" key="5">
    <source>
        <dbReference type="ARBA" id="ARBA00019973"/>
    </source>
</evidence>
<evidence type="ECO:0000256" key="6">
    <source>
        <dbReference type="ARBA" id="ARBA00030980"/>
    </source>
</evidence>
<dbReference type="InterPro" id="IPR011009">
    <property type="entry name" value="Kinase-like_dom_sf"/>
</dbReference>
<evidence type="ECO:0000256" key="9">
    <source>
        <dbReference type="ARBA" id="ARBA00048679"/>
    </source>
</evidence>
<dbReference type="InterPro" id="IPR050167">
    <property type="entry name" value="Ser_Thr_protein_kinase"/>
</dbReference>
<evidence type="ECO:0000256" key="8">
    <source>
        <dbReference type="ARBA" id="ARBA00047899"/>
    </source>
</evidence>
<accession>A0A9P4VPC1</accession>
<comment type="function">
    <text evidence="1">Component of the EKC/KEOPS complex that is required for the formation of a threonylcarbamoyl group on adenosine at position 37 (t(6)A37) in tRNAs that read codons beginning with adenine. The complex is probably involved in the transfer of the threonylcarbamoyl moiety of threonylcarbamoyl-AMP (TC-AMP) to the N6 group of A37. BUD32 has ATPase activity in the context of the EKC/KEOPS complex and likely plays a supporting role to the catalytic subunit KAE1. The EKC/KEOPS complex also promotes both telomere uncapping and telomere elongation. The complex is required for efficient recruitment of transcriptional coactivators.</text>
</comment>
<dbReference type="Gene3D" id="1.10.510.10">
    <property type="entry name" value="Transferase(Phosphotransferase) domain 1"/>
    <property type="match status" value="1"/>
</dbReference>
<dbReference type="OrthoDB" id="1668230at2759"/>
<evidence type="ECO:0000256" key="3">
    <source>
        <dbReference type="ARBA" id="ARBA00012513"/>
    </source>
</evidence>
<evidence type="ECO:0000256" key="1">
    <source>
        <dbReference type="ARBA" id="ARBA00003747"/>
    </source>
</evidence>
<keyword evidence="12" id="KW-1185">Reference proteome</keyword>
<dbReference type="SMART" id="SM00220">
    <property type="entry name" value="S_TKc"/>
    <property type="match status" value="1"/>
</dbReference>